<evidence type="ECO:0000256" key="4">
    <source>
        <dbReference type="ARBA" id="ARBA00035244"/>
    </source>
</evidence>
<dbReference type="STRING" id="649638.Trad_1039"/>
<dbReference type="HAMAP" id="MF_01328_B">
    <property type="entry name" value="Ribosomal_uL4_B"/>
    <property type="match status" value="1"/>
</dbReference>
<name>D7CVD8_TRURR</name>
<keyword evidence="5" id="KW-0694">RNA-binding</keyword>
<dbReference type="GO" id="GO:0005840">
    <property type="term" value="C:ribosome"/>
    <property type="evidence" value="ECO:0007669"/>
    <property type="project" value="UniProtKB-KW"/>
</dbReference>
<dbReference type="GO" id="GO:0003735">
    <property type="term" value="F:structural constituent of ribosome"/>
    <property type="evidence" value="ECO:0007669"/>
    <property type="project" value="InterPro"/>
</dbReference>
<comment type="function">
    <text evidence="5">One of the primary rRNA binding proteins, this protein initially binds near the 5'-end of the 23S rRNA. It is important during the early stages of 50S assembly. It makes multiple contacts with different domains of the 23S rRNA in the assembled 50S subunit and ribosome.</text>
</comment>
<dbReference type="NCBIfam" id="TIGR03953">
    <property type="entry name" value="rplD_bact"/>
    <property type="match status" value="1"/>
</dbReference>
<comment type="function">
    <text evidence="5">Forms part of the polypeptide exit tunnel.</text>
</comment>
<dbReference type="SUPFAM" id="SSF52166">
    <property type="entry name" value="Ribosomal protein L4"/>
    <property type="match status" value="1"/>
</dbReference>
<dbReference type="InterPro" id="IPR002136">
    <property type="entry name" value="Ribosomal_uL4"/>
</dbReference>
<evidence type="ECO:0000256" key="1">
    <source>
        <dbReference type="ARBA" id="ARBA00010528"/>
    </source>
</evidence>
<dbReference type="AlphaFoldDB" id="D7CVD8"/>
<evidence type="ECO:0000256" key="2">
    <source>
        <dbReference type="ARBA" id="ARBA00022980"/>
    </source>
</evidence>
<dbReference type="GO" id="GO:1990904">
    <property type="term" value="C:ribonucleoprotein complex"/>
    <property type="evidence" value="ECO:0007669"/>
    <property type="project" value="UniProtKB-KW"/>
</dbReference>
<dbReference type="HOGENOM" id="CLU_041575_5_1_0"/>
<dbReference type="PANTHER" id="PTHR10746:SF6">
    <property type="entry name" value="LARGE RIBOSOMAL SUBUNIT PROTEIN UL4M"/>
    <property type="match status" value="1"/>
</dbReference>
<dbReference type="InterPro" id="IPR023574">
    <property type="entry name" value="Ribosomal_uL4_dom_sf"/>
</dbReference>
<dbReference type="GO" id="GO:0019843">
    <property type="term" value="F:rRNA binding"/>
    <property type="evidence" value="ECO:0007669"/>
    <property type="project" value="UniProtKB-UniRule"/>
</dbReference>
<dbReference type="GO" id="GO:0006412">
    <property type="term" value="P:translation"/>
    <property type="evidence" value="ECO:0007669"/>
    <property type="project" value="UniProtKB-UniRule"/>
</dbReference>
<gene>
    <name evidence="5" type="primary">rplD</name>
    <name evidence="6" type="ordered locus">Trad_1039</name>
</gene>
<evidence type="ECO:0000256" key="5">
    <source>
        <dbReference type="HAMAP-Rule" id="MF_01328"/>
    </source>
</evidence>
<reference evidence="7" key="1">
    <citation type="submission" date="2010-05" db="EMBL/GenBank/DDBJ databases">
        <title>The complete genome of Truepera radiovictris DSM 17093.</title>
        <authorList>
            <consortium name="US DOE Joint Genome Institute (JGI-PGF)"/>
            <person name="Lucas S."/>
            <person name="Copeland A."/>
            <person name="Lapidus A."/>
            <person name="Glavina del Rio T."/>
            <person name="Dalin E."/>
            <person name="Tice H."/>
            <person name="Bruce D."/>
            <person name="Goodwin L."/>
            <person name="Pitluck S."/>
            <person name="Kyrpides N."/>
            <person name="Mavromatis K."/>
            <person name="Ovchinnikova G."/>
            <person name="Munk A.C."/>
            <person name="Detter J.C."/>
            <person name="Han C."/>
            <person name="Tapia R."/>
            <person name="Land M."/>
            <person name="Hauser L."/>
            <person name="Markowitz V."/>
            <person name="Cheng J.-F."/>
            <person name="Hugenholtz P."/>
            <person name="Woyke T."/>
            <person name="Wu D."/>
            <person name="Tindall B."/>
            <person name="Pomrenke H.G."/>
            <person name="Brambilla E."/>
            <person name="Klenk H.-P."/>
            <person name="Eisen J.A."/>
        </authorList>
    </citation>
    <scope>NUCLEOTIDE SEQUENCE [LARGE SCALE GENOMIC DNA]</scope>
    <source>
        <strain evidence="7">DSM 17093 / CIP 108686 / LMG 22925 / RQ-24</strain>
    </source>
</reference>
<keyword evidence="5" id="KW-0699">rRNA-binding</keyword>
<evidence type="ECO:0000256" key="3">
    <source>
        <dbReference type="ARBA" id="ARBA00023274"/>
    </source>
</evidence>
<comment type="similarity">
    <text evidence="1 5">Belongs to the universal ribosomal protein uL4 family.</text>
</comment>
<dbReference type="OrthoDB" id="9803201at2"/>
<dbReference type="EMBL" id="CP002049">
    <property type="protein sequence ID" value="ADI14166.1"/>
    <property type="molecule type" value="Genomic_DNA"/>
</dbReference>
<protein>
    <recommendedName>
        <fullName evidence="4 5">Large ribosomal subunit protein uL4</fullName>
    </recommendedName>
</protein>
<dbReference type="Gene3D" id="3.40.1370.10">
    <property type="match status" value="1"/>
</dbReference>
<dbReference type="eggNOG" id="COG0088">
    <property type="taxonomic scope" value="Bacteria"/>
</dbReference>
<dbReference type="InterPro" id="IPR013005">
    <property type="entry name" value="Ribosomal_uL4-like"/>
</dbReference>
<keyword evidence="3 5" id="KW-0687">Ribonucleoprotein</keyword>
<organism evidence="6 7">
    <name type="scientific">Truepera radiovictrix (strain DSM 17093 / CIP 108686 / LMG 22925 / RQ-24)</name>
    <dbReference type="NCBI Taxonomy" id="649638"/>
    <lineage>
        <taxon>Bacteria</taxon>
        <taxon>Thermotogati</taxon>
        <taxon>Deinococcota</taxon>
        <taxon>Deinococci</taxon>
        <taxon>Trueperales</taxon>
        <taxon>Trueperaceae</taxon>
        <taxon>Truepera</taxon>
    </lineage>
</organism>
<reference evidence="6 7" key="2">
    <citation type="journal article" date="2011" name="Stand. Genomic Sci.">
        <title>Complete genome sequence of Truepera radiovictrix type strain (RQ-24).</title>
        <authorList>
            <person name="Ivanova N."/>
            <person name="Rohde C."/>
            <person name="Munk C."/>
            <person name="Nolan M."/>
            <person name="Lucas S."/>
            <person name="Del Rio T.G."/>
            <person name="Tice H."/>
            <person name="Deshpande S."/>
            <person name="Cheng J.F."/>
            <person name="Tapia R."/>
            <person name="Han C."/>
            <person name="Goodwin L."/>
            <person name="Pitluck S."/>
            <person name="Liolios K."/>
            <person name="Mavromatis K."/>
            <person name="Mikhailova N."/>
            <person name="Pati A."/>
            <person name="Chen A."/>
            <person name="Palaniappan K."/>
            <person name="Land M."/>
            <person name="Hauser L."/>
            <person name="Chang Y.J."/>
            <person name="Jeffries C.D."/>
            <person name="Brambilla E."/>
            <person name="Rohde M."/>
            <person name="Goker M."/>
            <person name="Tindall B.J."/>
            <person name="Woyke T."/>
            <person name="Bristow J."/>
            <person name="Eisen J.A."/>
            <person name="Markowitz V."/>
            <person name="Hugenholtz P."/>
            <person name="Kyrpides N.C."/>
            <person name="Klenk H.P."/>
            <person name="Lapidus A."/>
        </authorList>
    </citation>
    <scope>NUCLEOTIDE SEQUENCE [LARGE SCALE GENOMIC DNA]</scope>
    <source>
        <strain evidence="7">DSM 17093 / CIP 108686 / LMG 22925 / RQ-24</strain>
    </source>
</reference>
<dbReference type="KEGG" id="tra:Trad_1039"/>
<accession>D7CVD8</accession>
<dbReference type="PANTHER" id="PTHR10746">
    <property type="entry name" value="50S RIBOSOMAL PROTEIN L4"/>
    <property type="match status" value="1"/>
</dbReference>
<comment type="subunit">
    <text evidence="5">Part of the 50S ribosomal subunit.</text>
</comment>
<evidence type="ECO:0000313" key="7">
    <source>
        <dbReference type="Proteomes" id="UP000000379"/>
    </source>
</evidence>
<evidence type="ECO:0000313" key="6">
    <source>
        <dbReference type="EMBL" id="ADI14166.1"/>
    </source>
</evidence>
<dbReference type="Proteomes" id="UP000000379">
    <property type="component" value="Chromosome"/>
</dbReference>
<proteinExistence type="inferred from homology"/>
<keyword evidence="7" id="KW-1185">Reference proteome</keyword>
<dbReference type="Pfam" id="PF00573">
    <property type="entry name" value="Ribosomal_L4"/>
    <property type="match status" value="1"/>
</dbReference>
<sequence>MDVTLDVIGSERKVTLALPEPKVSVLHEVVSWQLSKRRRGTAATKTRGTVSGTTAKMYPQKGTGRARHGSYKAPIFVGGGIAFGPQPRSYEYTLPKRVRRLGLKMALAARAQDNKLTLVEAFGIGGRTKEFVAWAKDHGFDGSERVLLVTDDELARRAARNLPWVSVLPSRGLNVYDILRHDHVVADAALFAEPEEAQAAPRRVVVTGRPAAKEEA</sequence>
<dbReference type="RefSeq" id="WP_013177537.1">
    <property type="nucleotide sequence ID" value="NC_014221.1"/>
</dbReference>
<keyword evidence="2 5" id="KW-0689">Ribosomal protein</keyword>